<reference evidence="9 10" key="1">
    <citation type="submission" date="2021-03" db="EMBL/GenBank/DDBJ databases">
        <authorList>
            <person name="So Y."/>
        </authorList>
    </citation>
    <scope>NUCLEOTIDE SEQUENCE [LARGE SCALE GENOMIC DNA]</scope>
    <source>
        <strain evidence="9 10">SSH11</strain>
    </source>
</reference>
<dbReference type="PRINTS" id="PR01488">
    <property type="entry name" value="RTXTOXINA"/>
</dbReference>
<keyword evidence="7" id="KW-0472">Membrane</keyword>
<dbReference type="InterPro" id="IPR018511">
    <property type="entry name" value="Hemolysin-typ_Ca-bd_CS"/>
</dbReference>
<evidence type="ECO:0000256" key="8">
    <source>
        <dbReference type="SAM" id="MobiDB-lite"/>
    </source>
</evidence>
<comment type="subcellular location">
    <subcellularLocation>
        <location evidence="1">Membrane</location>
    </subcellularLocation>
    <subcellularLocation>
        <location evidence="2">Secreted</location>
    </subcellularLocation>
</comment>
<feature type="region of interest" description="Disordered" evidence="8">
    <location>
        <begin position="497"/>
        <end position="528"/>
    </location>
</feature>
<comment type="caution">
    <text evidence="9">The sequence shown here is derived from an EMBL/GenBank/DDBJ whole genome shotgun (WGS) entry which is preliminary data.</text>
</comment>
<dbReference type="PANTHER" id="PTHR38340:SF1">
    <property type="entry name" value="S-LAYER PROTEIN"/>
    <property type="match status" value="1"/>
</dbReference>
<evidence type="ECO:0000256" key="2">
    <source>
        <dbReference type="ARBA" id="ARBA00004613"/>
    </source>
</evidence>
<evidence type="ECO:0000313" key="10">
    <source>
        <dbReference type="Proteomes" id="UP000681594"/>
    </source>
</evidence>
<evidence type="ECO:0000256" key="1">
    <source>
        <dbReference type="ARBA" id="ARBA00004370"/>
    </source>
</evidence>
<dbReference type="RefSeq" id="WP_209381441.1">
    <property type="nucleotide sequence ID" value="NZ_JAGIZB010000027.1"/>
</dbReference>
<proteinExistence type="predicted"/>
<feature type="region of interest" description="Disordered" evidence="8">
    <location>
        <begin position="202"/>
        <end position="251"/>
    </location>
</feature>
<feature type="region of interest" description="Disordered" evidence="8">
    <location>
        <begin position="37"/>
        <end position="81"/>
    </location>
</feature>
<keyword evidence="5" id="KW-0677">Repeat</keyword>
<dbReference type="NCBIfam" id="TIGR03661">
    <property type="entry name" value="T1SS_VCA0849"/>
    <property type="match status" value="5"/>
</dbReference>
<dbReference type="Pfam" id="PF00353">
    <property type="entry name" value="HemolysinCabind"/>
    <property type="match status" value="12"/>
</dbReference>
<evidence type="ECO:0000256" key="7">
    <source>
        <dbReference type="ARBA" id="ARBA00023136"/>
    </source>
</evidence>
<keyword evidence="4" id="KW-0800">Toxin</keyword>
<evidence type="ECO:0000256" key="6">
    <source>
        <dbReference type="ARBA" id="ARBA00023026"/>
    </source>
</evidence>
<accession>A0ABS4AJW2</accession>
<organism evidence="9 10">
    <name type="scientific">Pararoseomonas baculiformis</name>
    <dbReference type="NCBI Taxonomy" id="2820812"/>
    <lineage>
        <taxon>Bacteria</taxon>
        <taxon>Pseudomonadati</taxon>
        <taxon>Pseudomonadota</taxon>
        <taxon>Alphaproteobacteria</taxon>
        <taxon>Acetobacterales</taxon>
        <taxon>Acetobacteraceae</taxon>
        <taxon>Pararoseomonas</taxon>
    </lineage>
</organism>
<dbReference type="PANTHER" id="PTHR38340">
    <property type="entry name" value="S-LAYER PROTEIN"/>
    <property type="match status" value="1"/>
</dbReference>
<gene>
    <name evidence="9" type="ORF">J8J14_20575</name>
</gene>
<sequence>MALRNGTAGNDTVAGTQDADTISGLAGNDTLTGLGGADLLDGGQGHDSLDGGEGNDTLRGGEGNDTITDVSGANRIEGGGGDDIIVTSRGGFADQIMGGTGRDLFKVQANPRQAVTADTITDFQTGAGGDQLDLSYALSYATGWTYSSNPFAGGFLRLVQSGANTLLQMDHDGTAGAAGWQTLLVLSNTTATAFTADNIADGWNPQGTQGRSVTGGDGADTLTGSHDNDTISGGGGEDYIQAGYGQDTVRGGDGDDDIYGGLAADTLYGDDGDDYFDGGADADLIEGGAGSDTLYGGDGNDTLLGGDGNDRISDSSGTNVIDGGAGNDFIAVSHGEYAETVLGGSGRDTFSVQASLSGTVRADTIGDFRTGARGDLLDISPLYGALAQWSYTENPFANGYMRLFQSGADTWLQVDKDGSGTGSGWVTVLILKNVTATGITAVNIADGWNPHATRGTGLTGGDFGDSLNGGVNADTLLGGGGDDYLSGGHGMDLLRGGEGEDSVYGGHGDDRVQGEGGDDYLDGGDGADRLEGGTGADTLNGGAGNDVLLGGDGGDNIADYYGANRIDAGGGDDVITVSAGDGVDTITGGAGRDTYVIRPDLDGRVRAGVVTDFQLGRGGDVLDLTNILYDLENWAAGTNPFARHLRLVQSGADTLLQVDRDGSGAADGWMTVLVLQNVTASALGAFNFSAPYHNTAGGAAAIALGVTWNGGTGADTRNGGTGDDTLYGRDGNDTLNGGEGDDYLDGGHGSNQLTGGLGNDSLYGGTGASLLNGDEGNDYLYSSSYAGSNATLRGGIGDDTLTGGGGAELLDGGDGNDVFSDYEGNNTLIGGHGADIFRDLSYGNGMDTVTGGEGRDTFEVDWWNATTFKADLVTDFQAGAGGDILNLSYSYSHLGLPIGTNPFTSGYFRLLQNGADTLVQVDSDGAAGSRGWVTVLQLQGVTAADIVADNIWDGWNPTAVTGITLTGLEWNSETLRGTVNNDLLKGMGGADTLEGGIGLDSLLGGEGNDYLAGGYNNDTLIGDQGHDTLYGGQEGDVLDGGAGDDLLHGDAGNDRLLGGTGNDTLSDYQGTNRLEGGDGQDLFLNVSYGAGADRLIGGAGADTYKLALNWSEAVAVDTITDFETGTTDDQLDLSGVLARLTGYVSGSNPFATGHLRLRASGSDSFLQVDADGSGGEAGYVSVLRLVGVTPALLTSENFTQGFHPNGTSLATGSGFAGQADEIWGFSG</sequence>
<dbReference type="Gene3D" id="2.150.10.10">
    <property type="entry name" value="Serralysin-like metalloprotease, C-terminal"/>
    <property type="match status" value="10"/>
</dbReference>
<dbReference type="SUPFAM" id="SSF51120">
    <property type="entry name" value="beta-Roll"/>
    <property type="match status" value="6"/>
</dbReference>
<evidence type="ECO:0000256" key="5">
    <source>
        <dbReference type="ARBA" id="ARBA00022737"/>
    </source>
</evidence>
<keyword evidence="6" id="KW-0843">Virulence</keyword>
<dbReference type="EMBL" id="JAGIZB010000027">
    <property type="protein sequence ID" value="MBP0447176.1"/>
    <property type="molecule type" value="Genomic_DNA"/>
</dbReference>
<dbReference type="InterPro" id="IPR019960">
    <property type="entry name" value="T1SS_VCA0849"/>
</dbReference>
<dbReference type="InterPro" id="IPR011049">
    <property type="entry name" value="Serralysin-like_metalloprot_C"/>
</dbReference>
<dbReference type="PRINTS" id="PR00313">
    <property type="entry name" value="CABNDNGRPT"/>
</dbReference>
<keyword evidence="10" id="KW-1185">Reference proteome</keyword>
<name>A0ABS4AJW2_9PROT</name>
<protein>
    <submittedName>
        <fullName evidence="9">Type I secretion C-terminal target domain-containing protein</fullName>
    </submittedName>
</protein>
<dbReference type="InterPro" id="IPR050557">
    <property type="entry name" value="RTX_toxin/Mannuronan_C5-epim"/>
</dbReference>
<evidence type="ECO:0000313" key="9">
    <source>
        <dbReference type="EMBL" id="MBP0447176.1"/>
    </source>
</evidence>
<feature type="region of interest" description="Disordered" evidence="8">
    <location>
        <begin position="713"/>
        <end position="751"/>
    </location>
</feature>
<evidence type="ECO:0000256" key="3">
    <source>
        <dbReference type="ARBA" id="ARBA00022525"/>
    </source>
</evidence>
<evidence type="ECO:0000256" key="4">
    <source>
        <dbReference type="ARBA" id="ARBA00022656"/>
    </source>
</evidence>
<dbReference type="PROSITE" id="PS00330">
    <property type="entry name" value="HEMOLYSIN_CALCIUM"/>
    <property type="match status" value="9"/>
</dbReference>
<keyword evidence="3" id="KW-0964">Secreted</keyword>
<dbReference type="InterPro" id="IPR001343">
    <property type="entry name" value="Hemolysn_Ca-bd"/>
</dbReference>
<dbReference type="Proteomes" id="UP000681594">
    <property type="component" value="Unassembled WGS sequence"/>
</dbReference>
<dbReference type="InterPro" id="IPR003995">
    <property type="entry name" value="RTX_toxin_determinant-A"/>
</dbReference>